<keyword evidence="1" id="KW-0732">Signal</keyword>
<dbReference type="EMBL" id="LKEV01000002">
    <property type="protein sequence ID" value="KQB86849.1"/>
    <property type="molecule type" value="Genomic_DNA"/>
</dbReference>
<keyword evidence="4" id="KW-1185">Reference proteome</keyword>
<dbReference type="AlphaFoldDB" id="A0A0Q1AJ79"/>
<dbReference type="GO" id="GO:0003993">
    <property type="term" value="F:acid phosphatase activity"/>
    <property type="evidence" value="ECO:0007669"/>
    <property type="project" value="UniProtKB-EC"/>
</dbReference>
<dbReference type="InterPro" id="IPR000326">
    <property type="entry name" value="PAP2/HPO"/>
</dbReference>
<dbReference type="GO" id="GO:0030288">
    <property type="term" value="C:outer membrane-bounded periplasmic space"/>
    <property type="evidence" value="ECO:0007669"/>
    <property type="project" value="InterPro"/>
</dbReference>
<dbReference type="Proteomes" id="UP000050488">
    <property type="component" value="Unassembled WGS sequence"/>
</dbReference>
<evidence type="ECO:0000259" key="2">
    <source>
        <dbReference type="SMART" id="SM00014"/>
    </source>
</evidence>
<evidence type="ECO:0000313" key="3">
    <source>
        <dbReference type="EMBL" id="KQB86849.1"/>
    </source>
</evidence>
<feature type="signal peptide" evidence="1">
    <location>
        <begin position="1"/>
        <end position="30"/>
    </location>
</feature>
<dbReference type="CDD" id="cd03397">
    <property type="entry name" value="PAP2_acid_phosphatase"/>
    <property type="match status" value="1"/>
</dbReference>
<evidence type="ECO:0000313" key="4">
    <source>
        <dbReference type="Proteomes" id="UP000050488"/>
    </source>
</evidence>
<dbReference type="STRING" id="1544413.Clow_01058"/>
<dbReference type="Gene3D" id="1.20.144.10">
    <property type="entry name" value="Phosphatidic acid phosphatase type 2/haloperoxidase"/>
    <property type="match status" value="1"/>
</dbReference>
<dbReference type="RefSeq" id="WP_082418533.1">
    <property type="nucleotide sequence ID" value="NZ_JAUSQY010000001.1"/>
</dbReference>
<dbReference type="EC" id="3.1.3.2" evidence="3"/>
<dbReference type="InterPro" id="IPR036938">
    <property type="entry name" value="PAP2/HPO_sf"/>
</dbReference>
<dbReference type="PRINTS" id="PR00483">
    <property type="entry name" value="BACPHPHTASE"/>
</dbReference>
<gene>
    <name evidence="3" type="primary">phoC</name>
    <name evidence="3" type="ORF">Clow_01058</name>
</gene>
<accession>A0A0Q1AJ79</accession>
<dbReference type="PATRIC" id="fig|1544413.3.peg.1065"/>
<dbReference type="SMART" id="SM00014">
    <property type="entry name" value="acidPPc"/>
    <property type="match status" value="1"/>
</dbReference>
<evidence type="ECO:0000256" key="1">
    <source>
        <dbReference type="SAM" id="SignalP"/>
    </source>
</evidence>
<comment type="caution">
    <text evidence="3">The sequence shown here is derived from an EMBL/GenBank/DDBJ whole genome shotgun (WGS) entry which is preliminary data.</text>
</comment>
<protein>
    <submittedName>
        <fullName evidence="3">Major phosphate-irrepressible acid phosphatase</fullName>
        <ecNumber evidence="3">3.1.3.2</ecNumber>
    </submittedName>
</protein>
<dbReference type="SUPFAM" id="SSF48317">
    <property type="entry name" value="Acid phosphatase/Vanadium-dependent haloperoxidase"/>
    <property type="match status" value="1"/>
</dbReference>
<dbReference type="Pfam" id="PF01569">
    <property type="entry name" value="PAP2"/>
    <property type="match status" value="1"/>
</dbReference>
<dbReference type="OrthoDB" id="9805301at2"/>
<reference evidence="3 4" key="1">
    <citation type="submission" date="2015-10" db="EMBL/GenBank/DDBJ databases">
        <title>Corynebacteirum lowii and Corynebacterium oculi species nova, derived from human clinical disease and and emended description of Corynebacterium mastiditis.</title>
        <authorList>
            <person name="Bernard K."/>
            <person name="Pacheco A.L."/>
            <person name="Mcdougall C."/>
            <person name="Burtx T."/>
            <person name="Weibe D."/>
            <person name="Tyler S."/>
            <person name="Olson A.B."/>
            <person name="Cnockaert M."/>
            <person name="Eguchi H."/>
            <person name="Kuwahara T."/>
            <person name="Nakayama-Imaohji H."/>
            <person name="Boudewijins M."/>
            <person name="Van Hoecke F."/>
            <person name="Bernier A.-M."/>
            <person name="Vandamme P."/>
        </authorList>
    </citation>
    <scope>NUCLEOTIDE SEQUENCE [LARGE SCALE GENOMIC DNA]</scope>
    <source>
        <strain evidence="3 4">NML 130206</strain>
    </source>
</reference>
<organism evidence="3 4">
    <name type="scientific">Corynebacterium lowii</name>
    <dbReference type="NCBI Taxonomy" id="1544413"/>
    <lineage>
        <taxon>Bacteria</taxon>
        <taxon>Bacillati</taxon>
        <taxon>Actinomycetota</taxon>
        <taxon>Actinomycetes</taxon>
        <taxon>Mycobacteriales</taxon>
        <taxon>Corynebacteriaceae</taxon>
        <taxon>Corynebacterium</taxon>
    </lineage>
</organism>
<sequence length="420" mass="45153">MKQGISRAVVASSLVVALGIGAGASTPALAQQGPQELSSGASASVAEHLPENPVLLPAPVAHEGAPTPQAFGPEQIARWYQSDISSHGVFYFPVVDAFSQLEREHPEVMEQNLDQVVAINNAASPAQVERALADDHDDVMLTMADAWGTELAQAFREAVAEHRLPKTTQLLSGSLARGGGVASSTFAEKYWFDYDRPFVVAPERITRYHREGADDEYSTTPSFPSGHTNMATWKSAVMAALLPELGVQMLARGSEVGYNRLVMGVHYPLDVIGGRMTGMAAAADRLNDPEFKALIQEAGAELRAELEWRCGAALSECAQRGEQYLSTQGAQEIFSERMNYGFEQVGAPGQPMVVPQAAPVLLEARFPELSWEQRAQVLALTAQDSGYPLDKAEGSWQRLNLVAAWNAQPVVGPDGNVSLG</sequence>
<name>A0A0Q1AJ79_9CORY</name>
<dbReference type="InterPro" id="IPR001011">
    <property type="entry name" value="Acid_Pase_classA_bac"/>
</dbReference>
<feature type="chain" id="PRO_5038662089" evidence="1">
    <location>
        <begin position="31"/>
        <end position="420"/>
    </location>
</feature>
<feature type="domain" description="Phosphatidic acid phosphatase type 2/haloperoxidase" evidence="2">
    <location>
        <begin position="169"/>
        <end position="286"/>
    </location>
</feature>
<proteinExistence type="predicted"/>
<keyword evidence="3" id="KW-0378">Hydrolase</keyword>